<dbReference type="KEGG" id="saqt:GJV85_00790"/>
<dbReference type="Proteomes" id="UP000671852">
    <property type="component" value="Chromosome"/>
</dbReference>
<organism evidence="2 3">
    <name type="scientific">Sulfurimonas aquatica</name>
    <dbReference type="NCBI Taxonomy" id="2672570"/>
    <lineage>
        <taxon>Bacteria</taxon>
        <taxon>Pseudomonadati</taxon>
        <taxon>Campylobacterota</taxon>
        <taxon>Epsilonproteobacteria</taxon>
        <taxon>Campylobacterales</taxon>
        <taxon>Sulfurimonadaceae</taxon>
        <taxon>Sulfurimonas</taxon>
    </lineage>
</organism>
<feature type="signal peptide" evidence="1">
    <location>
        <begin position="1"/>
        <end position="24"/>
    </location>
</feature>
<name>A0A975AY96_9BACT</name>
<evidence type="ECO:0000313" key="3">
    <source>
        <dbReference type="Proteomes" id="UP000671852"/>
    </source>
</evidence>
<sequence length="366" mass="35913">MKLSKILPLSATLAALLMVSGCSDNNIPTVTSSGSAFDGAIANATVCIDFNENEECDANEPSDTTDVYGDFNIVNTTNETGPLFLTGGIDMGTGKAFTGSLSAPAGSTVCSPVTSLVQALIKSGDSAEAAEKSIKTALGIPDGVIVTKFNPFKSADTADGKAVLSGMGQAQAIIHTISVTVSASSTGAKTSTAQAMKTAVKEVAKTLKTKKVNEMTSADVSTAISATANTALAGDVAGTSKAASQADSIGTVAVNTAAAIKTAVEANPNASAADTLNAFNGGIIVVNDTVAADIKTAVDNNTTAVDSSASVAAAATTAASIASDAAAAERKACEDAGGTYTPGTPGTCANATAPIKLPTGATGLNG</sequence>
<dbReference type="EMBL" id="CP046072">
    <property type="protein sequence ID" value="QSZ40713.1"/>
    <property type="molecule type" value="Genomic_DNA"/>
</dbReference>
<dbReference type="AlphaFoldDB" id="A0A975AY96"/>
<dbReference type="PROSITE" id="PS51257">
    <property type="entry name" value="PROKAR_LIPOPROTEIN"/>
    <property type="match status" value="1"/>
</dbReference>
<accession>A0A975AY96</accession>
<evidence type="ECO:0000256" key="1">
    <source>
        <dbReference type="SAM" id="SignalP"/>
    </source>
</evidence>
<evidence type="ECO:0000313" key="2">
    <source>
        <dbReference type="EMBL" id="QSZ40713.1"/>
    </source>
</evidence>
<feature type="chain" id="PRO_5037123603" evidence="1">
    <location>
        <begin position="25"/>
        <end position="366"/>
    </location>
</feature>
<protein>
    <submittedName>
        <fullName evidence="2">Uncharacterized protein</fullName>
    </submittedName>
</protein>
<gene>
    <name evidence="2" type="ORF">GJV85_00790</name>
</gene>
<keyword evidence="3" id="KW-1185">Reference proteome</keyword>
<reference evidence="2" key="1">
    <citation type="submission" date="2019-11" db="EMBL/GenBank/DDBJ databases">
        <authorList>
            <person name="Kojima H."/>
        </authorList>
    </citation>
    <scope>NUCLEOTIDE SEQUENCE</scope>
    <source>
        <strain evidence="2">H1576</strain>
    </source>
</reference>
<proteinExistence type="predicted"/>
<keyword evidence="1" id="KW-0732">Signal</keyword>
<reference evidence="2" key="2">
    <citation type="submission" date="2021-04" db="EMBL/GenBank/DDBJ databases">
        <title>Isolation and characterization of a novel species of the genus Sulfurimonas.</title>
        <authorList>
            <person name="Fukui M."/>
        </authorList>
    </citation>
    <scope>NUCLEOTIDE SEQUENCE</scope>
    <source>
        <strain evidence="2">H1576</strain>
    </source>
</reference>
<dbReference type="RefSeq" id="WP_207561992.1">
    <property type="nucleotide sequence ID" value="NZ_CP046072.1"/>
</dbReference>